<sequence length="131" mass="14119">MLEESMSERNNELKLVLSRLKGMGVESSAIVRRDGVMITAEMTLGEEQRETFAAMSAAMLGAAETAVSEMKQGIPRRIVLEIGGKKLIAQGAGPVVLLVALVGPKADVPRIYGEIDKAAIEVRKIIKQEGR</sequence>
<accession>A0AAP2RDE6</accession>
<evidence type="ECO:0000313" key="3">
    <source>
        <dbReference type="Proteomes" id="UP001320159"/>
    </source>
</evidence>
<dbReference type="Gene3D" id="3.30.450.30">
    <property type="entry name" value="Dynein light chain 2a, cytoplasmic"/>
    <property type="match status" value="1"/>
</dbReference>
<dbReference type="Proteomes" id="UP001320159">
    <property type="component" value="Unassembled WGS sequence"/>
</dbReference>
<dbReference type="EMBL" id="PGCK01000008">
    <property type="protein sequence ID" value="MCD1295458.1"/>
    <property type="molecule type" value="Genomic_DNA"/>
</dbReference>
<name>A0AAP2RDE6_9EURY</name>
<keyword evidence="3" id="KW-1185">Reference proteome</keyword>
<evidence type="ECO:0000259" key="1">
    <source>
        <dbReference type="SMART" id="SM00960"/>
    </source>
</evidence>
<evidence type="ECO:0000313" key="2">
    <source>
        <dbReference type="EMBL" id="MCD1295458.1"/>
    </source>
</evidence>
<dbReference type="SUPFAM" id="SSF103196">
    <property type="entry name" value="Roadblock/LC7 domain"/>
    <property type="match status" value="1"/>
</dbReference>
<comment type="caution">
    <text evidence="2">The sequence shown here is derived from an EMBL/GenBank/DDBJ whole genome shotgun (WGS) entry which is preliminary data.</text>
</comment>
<dbReference type="SMART" id="SM00960">
    <property type="entry name" value="Robl_LC7"/>
    <property type="match status" value="1"/>
</dbReference>
<reference evidence="2 3" key="1">
    <citation type="submission" date="2017-11" db="EMBL/GenBank/DDBJ databases">
        <title>Isolation and Characterization of Family Methanocellaceae Species from Potential Methane Hydrate Area Offshore Southwestern Taiwan.</title>
        <authorList>
            <person name="Zhang W.-L."/>
            <person name="Chen W.-C."/>
            <person name="Lai M.-C."/>
            <person name="Chen S.-C."/>
        </authorList>
    </citation>
    <scope>NUCLEOTIDE SEQUENCE [LARGE SCALE GENOMIC DNA]</scope>
    <source>
        <strain evidence="2 3">CWC-04</strain>
    </source>
</reference>
<proteinExistence type="predicted"/>
<dbReference type="RefSeq" id="WP_230742309.1">
    <property type="nucleotide sequence ID" value="NZ_PGCK01000008.1"/>
</dbReference>
<dbReference type="AlphaFoldDB" id="A0AAP2RDE6"/>
<gene>
    <name evidence="2" type="ORF">CUJ83_10650</name>
</gene>
<dbReference type="Pfam" id="PF03259">
    <property type="entry name" value="Robl_LC7"/>
    <property type="match status" value="1"/>
</dbReference>
<dbReference type="InterPro" id="IPR004942">
    <property type="entry name" value="Roadblock/LAMTOR2_dom"/>
</dbReference>
<feature type="domain" description="Roadblock/LAMTOR2" evidence="1">
    <location>
        <begin position="13"/>
        <end position="101"/>
    </location>
</feature>
<protein>
    <submittedName>
        <fullName evidence="2">Distant relative of homeotic protein bithoraxoid</fullName>
    </submittedName>
</protein>
<organism evidence="2 3">
    <name type="scientific">Methanooceanicella nereidis</name>
    <dbReference type="NCBI Taxonomy" id="2052831"/>
    <lineage>
        <taxon>Archaea</taxon>
        <taxon>Methanobacteriati</taxon>
        <taxon>Methanobacteriota</taxon>
        <taxon>Stenosarchaea group</taxon>
        <taxon>Methanomicrobia</taxon>
        <taxon>Methanocellales</taxon>
        <taxon>Methanocellaceae</taxon>
        <taxon>Methanooceanicella</taxon>
    </lineage>
</organism>